<evidence type="ECO:0000256" key="1">
    <source>
        <dbReference type="SAM" id="Coils"/>
    </source>
</evidence>
<organism evidence="4 5">
    <name type="scientific">Allonocardiopsis opalescens</name>
    <dbReference type="NCBI Taxonomy" id="1144618"/>
    <lineage>
        <taxon>Bacteria</taxon>
        <taxon>Bacillati</taxon>
        <taxon>Actinomycetota</taxon>
        <taxon>Actinomycetes</taxon>
        <taxon>Streptosporangiales</taxon>
        <taxon>Allonocardiopsis</taxon>
    </lineage>
</organism>
<feature type="transmembrane region" description="Helical" evidence="3">
    <location>
        <begin position="269"/>
        <end position="291"/>
    </location>
</feature>
<name>A0A2T0QA51_9ACTN</name>
<feature type="compositionally biased region" description="Basic and acidic residues" evidence="2">
    <location>
        <begin position="458"/>
        <end position="467"/>
    </location>
</feature>
<proteinExistence type="predicted"/>
<keyword evidence="5" id="KW-1185">Reference proteome</keyword>
<dbReference type="EMBL" id="PVZC01000002">
    <property type="protein sequence ID" value="PRY00713.1"/>
    <property type="molecule type" value="Genomic_DNA"/>
</dbReference>
<keyword evidence="3" id="KW-0812">Transmembrane</keyword>
<feature type="region of interest" description="Disordered" evidence="2">
    <location>
        <begin position="449"/>
        <end position="479"/>
    </location>
</feature>
<protein>
    <submittedName>
        <fullName evidence="4">Uncharacterized protein</fullName>
    </submittedName>
</protein>
<gene>
    <name evidence="4" type="ORF">CLV72_102345</name>
</gene>
<feature type="transmembrane region" description="Helical" evidence="3">
    <location>
        <begin position="171"/>
        <end position="191"/>
    </location>
</feature>
<dbReference type="AlphaFoldDB" id="A0A2T0QA51"/>
<evidence type="ECO:0000313" key="5">
    <source>
        <dbReference type="Proteomes" id="UP000237846"/>
    </source>
</evidence>
<dbReference type="OrthoDB" id="4108126at2"/>
<reference evidence="4 5" key="1">
    <citation type="submission" date="2018-03" db="EMBL/GenBank/DDBJ databases">
        <title>Genomic Encyclopedia of Archaeal and Bacterial Type Strains, Phase II (KMG-II): from individual species to whole genera.</title>
        <authorList>
            <person name="Goeker M."/>
        </authorList>
    </citation>
    <scope>NUCLEOTIDE SEQUENCE [LARGE SCALE GENOMIC DNA]</scope>
    <source>
        <strain evidence="4 5">DSM 45601</strain>
    </source>
</reference>
<dbReference type="RefSeq" id="WP_106242600.1">
    <property type="nucleotide sequence ID" value="NZ_PVZC01000002.1"/>
</dbReference>
<keyword evidence="3" id="KW-0472">Membrane</keyword>
<evidence type="ECO:0000313" key="4">
    <source>
        <dbReference type="EMBL" id="PRY00713.1"/>
    </source>
</evidence>
<evidence type="ECO:0000256" key="2">
    <source>
        <dbReference type="SAM" id="MobiDB-lite"/>
    </source>
</evidence>
<keyword evidence="1" id="KW-0175">Coiled coil</keyword>
<evidence type="ECO:0000256" key="3">
    <source>
        <dbReference type="SAM" id="Phobius"/>
    </source>
</evidence>
<feature type="transmembrane region" description="Helical" evidence="3">
    <location>
        <begin position="136"/>
        <end position="156"/>
    </location>
</feature>
<feature type="transmembrane region" description="Helical" evidence="3">
    <location>
        <begin position="230"/>
        <end position="249"/>
    </location>
</feature>
<comment type="caution">
    <text evidence="4">The sequence shown here is derived from an EMBL/GenBank/DDBJ whole genome shotgun (WGS) entry which is preliminary data.</text>
</comment>
<sequence length="479" mass="52352">MIDTPPERGEPALRFPEAIPLAPFPCHHGCGCRLHEQTVYGSLVEPHEPDRLDNGEMAELVTSGARVAALLNGYRDYLDGLTARVSGAHTRADSAIARLEELARDERLAAGPADIAAVERDFADHTRSELEPPPRLLRWLSLGALAVVAVFDAWFFQQVFSSLLNAGRDDLLRLLGLGVGAVLAIGMYFGARRLAGPVWRLRHHWRTAETGGGGVAALLRRLADGALRTVALLSFPVVLLCVFALWAGIRANNEAAGPDADISAHPWQVIVLLLMLALIVMAGEIDAYHPYQEKIGSARRRMKRIRKEAEQRVAAAESALGRLDADWRTLRSSRDQCLTQARAELGRAWSALILPARLRHGRAGWEPPRVIGFQAPGDAFPDDPDRPPPSAASELTAEDVELLYRFFENVRQPTPGLGPLAEVVRSVRELDPAPLRAALAESRTRLYTRLGAAPPDAAADREARPANEPEPANDAQEER</sequence>
<feature type="compositionally biased region" description="Low complexity" evidence="2">
    <location>
        <begin position="469"/>
        <end position="479"/>
    </location>
</feature>
<dbReference type="Proteomes" id="UP000237846">
    <property type="component" value="Unassembled WGS sequence"/>
</dbReference>
<feature type="coiled-coil region" evidence="1">
    <location>
        <begin position="299"/>
        <end position="326"/>
    </location>
</feature>
<keyword evidence="3" id="KW-1133">Transmembrane helix</keyword>
<accession>A0A2T0QA51</accession>